<comment type="similarity">
    <text evidence="5">Belongs to the ATG27 family.</text>
</comment>
<keyword evidence="15 18" id="KW-0472">Membrane</keyword>
<evidence type="ECO:0000256" key="14">
    <source>
        <dbReference type="ARBA" id="ARBA00023128"/>
    </source>
</evidence>
<keyword evidence="16" id="KW-1015">Disulfide bond</keyword>
<dbReference type="GO" id="GO:0005802">
    <property type="term" value="C:trans-Golgi network"/>
    <property type="evidence" value="ECO:0007669"/>
    <property type="project" value="TreeGrafter"/>
</dbReference>
<keyword evidence="13" id="KW-0333">Golgi apparatus</keyword>
<dbReference type="AlphaFoldDB" id="A0A267EFP0"/>
<dbReference type="PROSITE" id="PS51914">
    <property type="entry name" value="MRH"/>
    <property type="match status" value="1"/>
</dbReference>
<dbReference type="InterPro" id="IPR009011">
    <property type="entry name" value="Man6P_isomerase_rcpt-bd_dom_sf"/>
</dbReference>
<keyword evidence="8 18" id="KW-0812">Transmembrane</keyword>
<feature type="non-terminal residue" evidence="21">
    <location>
        <position position="1"/>
    </location>
</feature>
<evidence type="ECO:0000256" key="13">
    <source>
        <dbReference type="ARBA" id="ARBA00023034"/>
    </source>
</evidence>
<organism evidence="21 22">
    <name type="scientific">Macrostomum lignano</name>
    <dbReference type="NCBI Taxonomy" id="282301"/>
    <lineage>
        <taxon>Eukaryota</taxon>
        <taxon>Metazoa</taxon>
        <taxon>Spiralia</taxon>
        <taxon>Lophotrochozoa</taxon>
        <taxon>Platyhelminthes</taxon>
        <taxon>Rhabditophora</taxon>
        <taxon>Macrostomorpha</taxon>
        <taxon>Macrostomida</taxon>
        <taxon>Macrostomidae</taxon>
        <taxon>Macrostomum</taxon>
    </lineage>
</organism>
<dbReference type="GO" id="GO:0015031">
    <property type="term" value="P:protein transport"/>
    <property type="evidence" value="ECO:0007669"/>
    <property type="project" value="UniProtKB-KW"/>
</dbReference>
<dbReference type="GO" id="GO:0010008">
    <property type="term" value="C:endosome membrane"/>
    <property type="evidence" value="ECO:0007669"/>
    <property type="project" value="UniProtKB-SubCell"/>
</dbReference>
<comment type="subcellular location">
    <subcellularLocation>
        <location evidence="2">Cytoplasmic vesicle membrane</location>
        <topology evidence="2">Single-pass type I membrane protein</topology>
    </subcellularLocation>
    <subcellularLocation>
        <location evidence="3">Golgi apparatus membrane</location>
    </subcellularLocation>
    <subcellularLocation>
        <location evidence="1">Mitochondrion membrane</location>
        <topology evidence="1">Single-pass membrane protein</topology>
    </subcellularLocation>
    <subcellularLocation>
        <location evidence="4">Preautophagosomal structure membrane</location>
        <topology evidence="4">Single-pass type I membrane protein</topology>
    </subcellularLocation>
</comment>
<evidence type="ECO:0000256" key="12">
    <source>
        <dbReference type="ARBA" id="ARBA00023006"/>
    </source>
</evidence>
<reference evidence="21 22" key="1">
    <citation type="submission" date="2017-06" db="EMBL/GenBank/DDBJ databases">
        <title>A platform for efficient transgenesis in Macrostomum lignano, a flatworm model organism for stem cell research.</title>
        <authorList>
            <person name="Berezikov E."/>
        </authorList>
    </citation>
    <scope>NUCLEOTIDE SEQUENCE [LARGE SCALE GENOMIC DNA]</scope>
    <source>
        <strain evidence="21">DV1</strain>
        <tissue evidence="21">Whole organism</tissue>
    </source>
</reference>
<sequence length="263" mass="27241">QLCCRSVTETNMLLLSALTVALMTATVQCSVITCARQLSSCSCETADGGVIDLSPLSSPSGYPFSASASGGQDTFRWSPCVGQLCGNQFDTAVCEFYGSSTLPVGTASSAKFVTNPARGLQLVYTDNRAGLLYTSSVILACDPDAERAEFSAEGGVYDIFMHLRSKHACVGGGGGGGGGDGGEGISTGDILCIIFLCGLVLYLSLGLMANKFILGKEGSELMPNKNFWIVLPGYVRDGFLFTIGKLGCYGGGIGRSSAGYEAV</sequence>
<dbReference type="Proteomes" id="UP000215902">
    <property type="component" value="Unassembled WGS sequence"/>
</dbReference>
<feature type="transmembrane region" description="Helical" evidence="18">
    <location>
        <begin position="193"/>
        <end position="214"/>
    </location>
</feature>
<dbReference type="InterPro" id="IPR018939">
    <property type="entry name" value="Autophagy-rel_prot_27"/>
</dbReference>
<protein>
    <recommendedName>
        <fullName evidence="6">Autophagy-related protein 27</fullName>
    </recommendedName>
</protein>
<feature type="domain" description="MRH" evidence="20">
    <location>
        <begin position="27"/>
        <end position="171"/>
    </location>
</feature>
<dbReference type="InterPro" id="IPR044865">
    <property type="entry name" value="MRH_dom"/>
</dbReference>
<dbReference type="SUPFAM" id="SSF50911">
    <property type="entry name" value="Mannose 6-phosphate receptor domain"/>
    <property type="match status" value="1"/>
</dbReference>
<evidence type="ECO:0000256" key="4">
    <source>
        <dbReference type="ARBA" id="ARBA00004472"/>
    </source>
</evidence>
<dbReference type="PANTHER" id="PTHR15071:SF0">
    <property type="entry name" value="MANNOSE 6-PHOSPHATE RECEPTOR-LIKE PROTEIN 1"/>
    <property type="match status" value="1"/>
</dbReference>
<evidence type="ECO:0000256" key="11">
    <source>
        <dbReference type="ARBA" id="ARBA00022989"/>
    </source>
</evidence>
<keyword evidence="22" id="KW-1185">Reference proteome</keyword>
<evidence type="ECO:0000313" key="22">
    <source>
        <dbReference type="Proteomes" id="UP000215902"/>
    </source>
</evidence>
<dbReference type="GO" id="GO:0031966">
    <property type="term" value="C:mitochondrial membrane"/>
    <property type="evidence" value="ECO:0007669"/>
    <property type="project" value="UniProtKB-SubCell"/>
</dbReference>
<accession>A0A267EFP0</accession>
<evidence type="ECO:0000256" key="3">
    <source>
        <dbReference type="ARBA" id="ARBA00004394"/>
    </source>
</evidence>
<evidence type="ECO:0000256" key="6">
    <source>
        <dbReference type="ARBA" id="ARBA00013776"/>
    </source>
</evidence>
<evidence type="ECO:0000256" key="16">
    <source>
        <dbReference type="ARBA" id="ARBA00023157"/>
    </source>
</evidence>
<gene>
    <name evidence="21" type="ORF">BOX15_Mlig030885g1</name>
</gene>
<keyword evidence="10" id="KW-0653">Protein transport</keyword>
<evidence type="ECO:0000256" key="19">
    <source>
        <dbReference type="SAM" id="SignalP"/>
    </source>
</evidence>
<dbReference type="GO" id="GO:0034045">
    <property type="term" value="C:phagophore assembly site membrane"/>
    <property type="evidence" value="ECO:0007669"/>
    <property type="project" value="UniProtKB-SubCell"/>
</dbReference>
<dbReference type="GO" id="GO:0000139">
    <property type="term" value="C:Golgi membrane"/>
    <property type="evidence" value="ECO:0007669"/>
    <property type="project" value="UniProtKB-SubCell"/>
</dbReference>
<evidence type="ECO:0000313" key="21">
    <source>
        <dbReference type="EMBL" id="PAA60341.1"/>
    </source>
</evidence>
<evidence type="ECO:0000256" key="5">
    <source>
        <dbReference type="ARBA" id="ARBA00005363"/>
    </source>
</evidence>
<evidence type="ECO:0000256" key="9">
    <source>
        <dbReference type="ARBA" id="ARBA00022729"/>
    </source>
</evidence>
<comment type="caution">
    <text evidence="21">The sequence shown here is derived from an EMBL/GenBank/DDBJ whole genome shotgun (WGS) entry which is preliminary data.</text>
</comment>
<proteinExistence type="inferred from homology"/>
<keyword evidence="9 19" id="KW-0732">Signal</keyword>
<evidence type="ECO:0000256" key="1">
    <source>
        <dbReference type="ARBA" id="ARBA00004304"/>
    </source>
</evidence>
<evidence type="ECO:0000256" key="17">
    <source>
        <dbReference type="ARBA" id="ARBA00023329"/>
    </source>
</evidence>
<dbReference type="Gene3D" id="2.70.130.10">
    <property type="entry name" value="Mannose-6-phosphate receptor binding domain"/>
    <property type="match status" value="1"/>
</dbReference>
<evidence type="ECO:0000256" key="15">
    <source>
        <dbReference type="ARBA" id="ARBA00023136"/>
    </source>
</evidence>
<name>A0A267EFP0_9PLAT</name>
<keyword evidence="17" id="KW-0968">Cytoplasmic vesicle</keyword>
<evidence type="ECO:0000256" key="2">
    <source>
        <dbReference type="ARBA" id="ARBA00004358"/>
    </source>
</evidence>
<dbReference type="PANTHER" id="PTHR15071">
    <property type="entry name" value="MANNOSE-6-PHOSPHATE RECEPTOR FAMILY MEMBER"/>
    <property type="match status" value="1"/>
</dbReference>
<evidence type="ECO:0000256" key="10">
    <source>
        <dbReference type="ARBA" id="ARBA00022927"/>
    </source>
</evidence>
<evidence type="ECO:0000256" key="18">
    <source>
        <dbReference type="SAM" id="Phobius"/>
    </source>
</evidence>
<dbReference type="GO" id="GO:0006914">
    <property type="term" value="P:autophagy"/>
    <property type="evidence" value="ECO:0007669"/>
    <property type="project" value="UniProtKB-KW"/>
</dbReference>
<evidence type="ECO:0000256" key="8">
    <source>
        <dbReference type="ARBA" id="ARBA00022692"/>
    </source>
</evidence>
<keyword evidence="11 18" id="KW-1133">Transmembrane helix</keyword>
<feature type="chain" id="PRO_5012763426" description="Autophagy-related protein 27" evidence="19">
    <location>
        <begin position="30"/>
        <end position="263"/>
    </location>
</feature>
<dbReference type="OrthoDB" id="29460at2759"/>
<evidence type="ECO:0000259" key="20">
    <source>
        <dbReference type="PROSITE" id="PS51914"/>
    </source>
</evidence>
<keyword evidence="12" id="KW-0072">Autophagy</keyword>
<evidence type="ECO:0000256" key="7">
    <source>
        <dbReference type="ARBA" id="ARBA00022448"/>
    </source>
</evidence>
<dbReference type="EMBL" id="NIVC01002162">
    <property type="protein sequence ID" value="PAA60341.1"/>
    <property type="molecule type" value="Genomic_DNA"/>
</dbReference>
<keyword evidence="14" id="KW-0496">Mitochondrion</keyword>
<feature type="signal peptide" evidence="19">
    <location>
        <begin position="1"/>
        <end position="29"/>
    </location>
</feature>
<dbReference type="Pfam" id="PF09451">
    <property type="entry name" value="ATG27"/>
    <property type="match status" value="1"/>
</dbReference>
<keyword evidence="7" id="KW-0813">Transport</keyword>